<dbReference type="InterPro" id="IPR001314">
    <property type="entry name" value="Peptidase_S1A"/>
</dbReference>
<dbReference type="PANTHER" id="PTHR24252">
    <property type="entry name" value="ACROSIN-RELATED"/>
    <property type="match status" value="1"/>
</dbReference>
<dbReference type="GO" id="GO:0006508">
    <property type="term" value="P:proteolysis"/>
    <property type="evidence" value="ECO:0007669"/>
    <property type="project" value="InterPro"/>
</dbReference>
<evidence type="ECO:0000256" key="1">
    <source>
        <dbReference type="ARBA" id="ARBA00023157"/>
    </source>
</evidence>
<dbReference type="PRINTS" id="PR00722">
    <property type="entry name" value="CHYMOTRYPSIN"/>
</dbReference>
<dbReference type="VEuPathDB" id="VectorBase:LDEU014296"/>
<sequence length="116" mass="13184">MKRQKWVNDAKCGISSVLDKNERLRIIGGREATRGRWPWQVVILNRSREPFCGGTLISPQFVVTAAHCVRKRLLVRGGEHDLLSDEDSEQEVRVSQAFVHPNYDAETVDNDVAILK</sequence>
<comment type="caution">
    <text evidence="3">The sequence shown here is derived from an EMBL/GenBank/DDBJ whole genome shotgun (WGS) entry which is preliminary data.</text>
</comment>
<dbReference type="GO" id="GO:0004252">
    <property type="term" value="F:serine-type endopeptidase activity"/>
    <property type="evidence" value="ECO:0007669"/>
    <property type="project" value="InterPro"/>
</dbReference>
<name>A0A443QJR1_9ACAR</name>
<gene>
    <name evidence="3" type="ORF">B4U80_04196</name>
</gene>
<dbReference type="InterPro" id="IPR009003">
    <property type="entry name" value="Peptidase_S1_PA"/>
</dbReference>
<dbReference type="PANTHER" id="PTHR24252:SF7">
    <property type="entry name" value="HYALIN"/>
    <property type="match status" value="1"/>
</dbReference>
<feature type="non-terminal residue" evidence="3">
    <location>
        <position position="116"/>
    </location>
</feature>
<dbReference type="EMBL" id="NCKV01054941">
    <property type="protein sequence ID" value="RWS03253.1"/>
    <property type="molecule type" value="Genomic_DNA"/>
</dbReference>
<dbReference type="InterPro" id="IPR001254">
    <property type="entry name" value="Trypsin_dom"/>
</dbReference>
<feature type="domain" description="Peptidase S1" evidence="2">
    <location>
        <begin position="26"/>
        <end position="116"/>
    </location>
</feature>
<evidence type="ECO:0000313" key="4">
    <source>
        <dbReference type="Proteomes" id="UP000288716"/>
    </source>
</evidence>
<evidence type="ECO:0000259" key="2">
    <source>
        <dbReference type="PROSITE" id="PS50240"/>
    </source>
</evidence>
<organism evidence="3 4">
    <name type="scientific">Leptotrombidium deliense</name>
    <dbReference type="NCBI Taxonomy" id="299467"/>
    <lineage>
        <taxon>Eukaryota</taxon>
        <taxon>Metazoa</taxon>
        <taxon>Ecdysozoa</taxon>
        <taxon>Arthropoda</taxon>
        <taxon>Chelicerata</taxon>
        <taxon>Arachnida</taxon>
        <taxon>Acari</taxon>
        <taxon>Acariformes</taxon>
        <taxon>Trombidiformes</taxon>
        <taxon>Prostigmata</taxon>
        <taxon>Anystina</taxon>
        <taxon>Parasitengona</taxon>
        <taxon>Trombiculoidea</taxon>
        <taxon>Trombiculidae</taxon>
        <taxon>Leptotrombidium</taxon>
    </lineage>
</organism>
<dbReference type="AlphaFoldDB" id="A0A443QJR1"/>
<dbReference type="SUPFAM" id="SSF50494">
    <property type="entry name" value="Trypsin-like serine proteases"/>
    <property type="match status" value="1"/>
</dbReference>
<dbReference type="PROSITE" id="PS00134">
    <property type="entry name" value="TRYPSIN_HIS"/>
    <property type="match status" value="1"/>
</dbReference>
<proteinExistence type="predicted"/>
<evidence type="ECO:0000313" key="3">
    <source>
        <dbReference type="EMBL" id="RWS03253.1"/>
    </source>
</evidence>
<dbReference type="OrthoDB" id="10004439at2759"/>
<reference evidence="3 4" key="1">
    <citation type="journal article" date="2018" name="Gigascience">
        <title>Genomes of trombidid mites reveal novel predicted allergens and laterally-transferred genes associated with secondary metabolism.</title>
        <authorList>
            <person name="Dong X."/>
            <person name="Chaisiri K."/>
            <person name="Xia D."/>
            <person name="Armstrong S.D."/>
            <person name="Fang Y."/>
            <person name="Donnelly M.J."/>
            <person name="Kadowaki T."/>
            <person name="McGarry J.W."/>
            <person name="Darby A.C."/>
            <person name="Makepeace B.L."/>
        </authorList>
    </citation>
    <scope>NUCLEOTIDE SEQUENCE [LARGE SCALE GENOMIC DNA]</scope>
    <source>
        <strain evidence="3">UoL-UT</strain>
    </source>
</reference>
<keyword evidence="4" id="KW-1185">Reference proteome</keyword>
<dbReference type="STRING" id="299467.A0A443QJR1"/>
<dbReference type="FunFam" id="2.40.10.10:FF:000166">
    <property type="entry name" value="Trypsin"/>
    <property type="match status" value="1"/>
</dbReference>
<dbReference type="InterPro" id="IPR043504">
    <property type="entry name" value="Peptidase_S1_PA_chymotrypsin"/>
</dbReference>
<dbReference type="Proteomes" id="UP000288716">
    <property type="component" value="Unassembled WGS sequence"/>
</dbReference>
<dbReference type="InterPro" id="IPR018114">
    <property type="entry name" value="TRYPSIN_HIS"/>
</dbReference>
<dbReference type="CDD" id="cd00190">
    <property type="entry name" value="Tryp_SPc"/>
    <property type="match status" value="1"/>
</dbReference>
<dbReference type="Gene3D" id="2.40.10.10">
    <property type="entry name" value="Trypsin-like serine proteases"/>
    <property type="match status" value="1"/>
</dbReference>
<protein>
    <submittedName>
        <fullName evidence="3">Cationic trypsin-like isoform X4</fullName>
    </submittedName>
</protein>
<keyword evidence="1" id="KW-1015">Disulfide bond</keyword>
<accession>A0A443QJR1</accession>
<dbReference type="PROSITE" id="PS50240">
    <property type="entry name" value="TRYPSIN_DOM"/>
    <property type="match status" value="1"/>
</dbReference>
<dbReference type="Pfam" id="PF00089">
    <property type="entry name" value="Trypsin"/>
    <property type="match status" value="1"/>
</dbReference>